<dbReference type="EMBL" id="QUSM01000003">
    <property type="protein sequence ID" value="RGD74541.1"/>
    <property type="molecule type" value="Genomic_DNA"/>
</dbReference>
<gene>
    <name evidence="2" type="ORF">DW687_07230</name>
</gene>
<protein>
    <submittedName>
        <fullName evidence="2">Uncharacterized protein</fullName>
    </submittedName>
</protein>
<evidence type="ECO:0000313" key="3">
    <source>
        <dbReference type="Proteomes" id="UP000261212"/>
    </source>
</evidence>
<keyword evidence="1" id="KW-1133">Transmembrane helix</keyword>
<dbReference type="Proteomes" id="UP000261212">
    <property type="component" value="Unassembled WGS sequence"/>
</dbReference>
<dbReference type="AlphaFoldDB" id="A0A3E3DZ20"/>
<evidence type="ECO:0000256" key="1">
    <source>
        <dbReference type="SAM" id="Phobius"/>
    </source>
</evidence>
<comment type="caution">
    <text evidence="2">The sequence shown here is derived from an EMBL/GenBank/DDBJ whole genome shotgun (WGS) entry which is preliminary data.</text>
</comment>
<evidence type="ECO:0000313" key="2">
    <source>
        <dbReference type="EMBL" id="RGD74541.1"/>
    </source>
</evidence>
<reference evidence="2 3" key="1">
    <citation type="submission" date="2018-08" db="EMBL/GenBank/DDBJ databases">
        <title>A genome reference for cultivated species of the human gut microbiota.</title>
        <authorList>
            <person name="Zou Y."/>
            <person name="Xue W."/>
            <person name="Luo G."/>
        </authorList>
    </citation>
    <scope>NUCLEOTIDE SEQUENCE [LARGE SCALE GENOMIC DNA]</scope>
    <source>
        <strain evidence="2 3">AM25-6</strain>
    </source>
</reference>
<name>A0A3E3DZ20_9FIRM</name>
<proteinExistence type="predicted"/>
<keyword evidence="1" id="KW-0812">Transmembrane</keyword>
<keyword evidence="1" id="KW-0472">Membrane</keyword>
<feature type="transmembrane region" description="Helical" evidence="1">
    <location>
        <begin position="7"/>
        <end position="32"/>
    </location>
</feature>
<organism evidence="2 3">
    <name type="scientific">Anaerofustis stercorihominis</name>
    <dbReference type="NCBI Taxonomy" id="214853"/>
    <lineage>
        <taxon>Bacteria</taxon>
        <taxon>Bacillati</taxon>
        <taxon>Bacillota</taxon>
        <taxon>Clostridia</taxon>
        <taxon>Eubacteriales</taxon>
        <taxon>Eubacteriaceae</taxon>
        <taxon>Anaerofustis</taxon>
    </lineage>
</organism>
<dbReference type="RefSeq" id="WP_117532238.1">
    <property type="nucleotide sequence ID" value="NZ_QUSM01000003.1"/>
</dbReference>
<sequence length="129" mass="14559">MKIIKSLLIWILIFIFAFLNGGLREFLLIPYFGEKVGLILSGAILILTIMIISFIFIPGLKLKSNKEAFIIGLIWFLLTNLFDLFSIYSSGGNFMDFVSLFDITTGNLWTVVVITTLLAPISIYKIKTN</sequence>
<feature type="transmembrane region" description="Helical" evidence="1">
    <location>
        <begin position="69"/>
        <end position="88"/>
    </location>
</feature>
<feature type="transmembrane region" description="Helical" evidence="1">
    <location>
        <begin position="108"/>
        <end position="126"/>
    </location>
</feature>
<feature type="transmembrane region" description="Helical" evidence="1">
    <location>
        <begin position="38"/>
        <end position="57"/>
    </location>
</feature>
<accession>A0A3E3DZ20</accession>